<dbReference type="SUPFAM" id="SSF52343">
    <property type="entry name" value="Ferredoxin reductase-like, C-terminal NADP-linked domain"/>
    <property type="match status" value="1"/>
</dbReference>
<dbReference type="GO" id="GO:0016491">
    <property type="term" value="F:oxidoreductase activity"/>
    <property type="evidence" value="ECO:0007669"/>
    <property type="project" value="UniProtKB-KW"/>
</dbReference>
<evidence type="ECO:0000256" key="7">
    <source>
        <dbReference type="ARBA" id="ARBA00023004"/>
    </source>
</evidence>
<keyword evidence="6" id="KW-0560">Oxidoreductase</keyword>
<sequence length="362" mass="38798">MTVLSTIARSRTVAALTSPHGVDHYLSRVNPMWAAHDVRGRVVAVHRETETAGAPVATLTVQPTATWRGHRAGQYVQVGLDLPGSARRMTRCFSISSAASGAGEEFTLTIRSHAEGQVSKYLVDAEPGQLLHLSQAQGDFTLPVSPATPGIDPLLFITGGSGITPAMSMVRTLLRDGYDGRAGRPVTFLHYARSPEDQIFAEELERIAADDNGVTVHLRHGDAVFNELELRRLVPGYRDIDTWACGPAGMLELVRAAYVDNPRLRLELFKPPTTSSGAAEGDLTFADTDRQVANSGASILEQAEEAGLTPVFGCRMGICFSCTARKTEGTVRNVLTGTESSLPDEDIQICVSAPVGDCVVDL</sequence>
<evidence type="ECO:0000256" key="8">
    <source>
        <dbReference type="ARBA" id="ARBA00023014"/>
    </source>
</evidence>
<comment type="caution">
    <text evidence="10">The sequence shown here is derived from an EMBL/GenBank/DDBJ whole genome shotgun (WGS) entry which is preliminary data.</text>
</comment>
<dbReference type="InterPro" id="IPR001041">
    <property type="entry name" value="2Fe-2S_ferredoxin-type"/>
</dbReference>
<dbReference type="SUPFAM" id="SSF63380">
    <property type="entry name" value="Riboflavin synthase domain-like"/>
    <property type="match status" value="1"/>
</dbReference>
<dbReference type="PANTHER" id="PTHR47354:SF6">
    <property type="entry name" value="NADH OXIDOREDUCTASE HCR"/>
    <property type="match status" value="1"/>
</dbReference>
<dbReference type="SUPFAM" id="SSF54292">
    <property type="entry name" value="2Fe-2S ferredoxin-like"/>
    <property type="match status" value="1"/>
</dbReference>
<dbReference type="GO" id="GO:0046872">
    <property type="term" value="F:metal ion binding"/>
    <property type="evidence" value="ECO:0007669"/>
    <property type="project" value="UniProtKB-KW"/>
</dbReference>
<keyword evidence="8" id="KW-0411">Iron-sulfur</keyword>
<dbReference type="Pfam" id="PF00970">
    <property type="entry name" value="FAD_binding_6"/>
    <property type="match status" value="1"/>
</dbReference>
<dbReference type="InterPro" id="IPR050415">
    <property type="entry name" value="MRET"/>
</dbReference>
<accession>A0A4Q2RR89</accession>
<protein>
    <submittedName>
        <fullName evidence="10">Ferredoxin reductase</fullName>
    </submittedName>
</protein>
<dbReference type="Gene3D" id="3.40.50.80">
    <property type="entry name" value="Nucleotide-binding domain of ferredoxin-NADP reductase (FNR) module"/>
    <property type="match status" value="1"/>
</dbReference>
<dbReference type="Gene3D" id="2.40.30.10">
    <property type="entry name" value="Translation factors"/>
    <property type="match status" value="1"/>
</dbReference>
<evidence type="ECO:0000313" key="10">
    <source>
        <dbReference type="EMBL" id="RYB89773.1"/>
    </source>
</evidence>
<dbReference type="InterPro" id="IPR017927">
    <property type="entry name" value="FAD-bd_FR_type"/>
</dbReference>
<dbReference type="PANTHER" id="PTHR47354">
    <property type="entry name" value="NADH OXIDOREDUCTASE HCR"/>
    <property type="match status" value="1"/>
</dbReference>
<evidence type="ECO:0000256" key="5">
    <source>
        <dbReference type="ARBA" id="ARBA00022827"/>
    </source>
</evidence>
<evidence type="ECO:0000259" key="9">
    <source>
        <dbReference type="PROSITE" id="PS51384"/>
    </source>
</evidence>
<evidence type="ECO:0000256" key="6">
    <source>
        <dbReference type="ARBA" id="ARBA00023002"/>
    </source>
</evidence>
<proteinExistence type="predicted"/>
<keyword evidence="7" id="KW-0408">Iron</keyword>
<dbReference type="Pfam" id="PF00175">
    <property type="entry name" value="NAD_binding_1"/>
    <property type="match status" value="1"/>
</dbReference>
<keyword evidence="3" id="KW-0001">2Fe-2S</keyword>
<dbReference type="Gene3D" id="3.10.20.30">
    <property type="match status" value="1"/>
</dbReference>
<dbReference type="CDD" id="cd06216">
    <property type="entry name" value="FNR_iron_sulfur_binding_2"/>
    <property type="match status" value="1"/>
</dbReference>
<name>A0A4Q2RR89_9ACTN</name>
<organism evidence="10 11">
    <name type="scientific">Nocardioides glacieisoli</name>
    <dbReference type="NCBI Taxonomy" id="1168730"/>
    <lineage>
        <taxon>Bacteria</taxon>
        <taxon>Bacillati</taxon>
        <taxon>Actinomycetota</taxon>
        <taxon>Actinomycetes</taxon>
        <taxon>Propionibacteriales</taxon>
        <taxon>Nocardioidaceae</taxon>
        <taxon>Nocardioides</taxon>
    </lineage>
</organism>
<dbReference type="RefSeq" id="WP_129476973.1">
    <property type="nucleotide sequence ID" value="NZ_SDWS01000006.1"/>
</dbReference>
<evidence type="ECO:0000256" key="2">
    <source>
        <dbReference type="ARBA" id="ARBA00022630"/>
    </source>
</evidence>
<dbReference type="Proteomes" id="UP000291838">
    <property type="component" value="Unassembled WGS sequence"/>
</dbReference>
<gene>
    <name evidence="10" type="ORF">EUA06_14360</name>
</gene>
<keyword evidence="4" id="KW-0479">Metal-binding</keyword>
<keyword evidence="2" id="KW-0285">Flavoprotein</keyword>
<dbReference type="GO" id="GO:0051537">
    <property type="term" value="F:2 iron, 2 sulfur cluster binding"/>
    <property type="evidence" value="ECO:0007669"/>
    <property type="project" value="UniProtKB-KW"/>
</dbReference>
<dbReference type="InterPro" id="IPR012675">
    <property type="entry name" value="Beta-grasp_dom_sf"/>
</dbReference>
<reference evidence="10 11" key="1">
    <citation type="submission" date="2019-01" db="EMBL/GenBank/DDBJ databases">
        <title>Novel species of Nocardioides.</title>
        <authorList>
            <person name="Liu Q."/>
            <person name="Xin Y.-H."/>
        </authorList>
    </citation>
    <scope>NUCLEOTIDE SEQUENCE [LARGE SCALE GENOMIC DNA]</scope>
    <source>
        <strain evidence="10 11">HLT3-15</strain>
    </source>
</reference>
<dbReference type="InterPro" id="IPR008333">
    <property type="entry name" value="Cbr1-like_FAD-bd_dom"/>
</dbReference>
<evidence type="ECO:0000313" key="11">
    <source>
        <dbReference type="Proteomes" id="UP000291838"/>
    </source>
</evidence>
<dbReference type="PROSITE" id="PS51384">
    <property type="entry name" value="FAD_FR"/>
    <property type="match status" value="1"/>
</dbReference>
<dbReference type="CDD" id="cd00207">
    <property type="entry name" value="fer2"/>
    <property type="match status" value="1"/>
</dbReference>
<dbReference type="InterPro" id="IPR001433">
    <property type="entry name" value="OxRdtase_FAD/NAD-bd"/>
</dbReference>
<dbReference type="PRINTS" id="PR00410">
    <property type="entry name" value="PHEHYDRXLASE"/>
</dbReference>
<dbReference type="Pfam" id="PF00111">
    <property type="entry name" value="Fer2"/>
    <property type="match status" value="1"/>
</dbReference>
<comment type="cofactor">
    <cofactor evidence="1">
        <name>FAD</name>
        <dbReference type="ChEBI" id="CHEBI:57692"/>
    </cofactor>
</comment>
<dbReference type="OrthoDB" id="9796486at2"/>
<dbReference type="InterPro" id="IPR036010">
    <property type="entry name" value="2Fe-2S_ferredoxin-like_sf"/>
</dbReference>
<evidence type="ECO:0000256" key="1">
    <source>
        <dbReference type="ARBA" id="ARBA00001974"/>
    </source>
</evidence>
<dbReference type="InterPro" id="IPR039261">
    <property type="entry name" value="FNR_nucleotide-bd"/>
</dbReference>
<dbReference type="InterPro" id="IPR017938">
    <property type="entry name" value="Riboflavin_synthase-like_b-brl"/>
</dbReference>
<evidence type="ECO:0000256" key="4">
    <source>
        <dbReference type="ARBA" id="ARBA00022723"/>
    </source>
</evidence>
<dbReference type="EMBL" id="SDWS01000006">
    <property type="protein sequence ID" value="RYB89773.1"/>
    <property type="molecule type" value="Genomic_DNA"/>
</dbReference>
<feature type="domain" description="FAD-binding FR-type" evidence="9">
    <location>
        <begin position="35"/>
        <end position="143"/>
    </location>
</feature>
<keyword evidence="5" id="KW-0274">FAD</keyword>
<evidence type="ECO:0000256" key="3">
    <source>
        <dbReference type="ARBA" id="ARBA00022714"/>
    </source>
</evidence>
<keyword evidence="11" id="KW-1185">Reference proteome</keyword>
<dbReference type="AlphaFoldDB" id="A0A4Q2RR89"/>